<name>A0A9J7BSI3_9BACT</name>
<dbReference type="PROSITE" id="PS50932">
    <property type="entry name" value="HTH_LACI_2"/>
    <property type="match status" value="1"/>
</dbReference>
<dbReference type="Pfam" id="PF00356">
    <property type="entry name" value="LacI"/>
    <property type="match status" value="1"/>
</dbReference>
<dbReference type="RefSeq" id="WP_260795445.1">
    <property type="nucleotide sequence ID" value="NZ_CP093313.1"/>
</dbReference>
<accession>A0A9J7BSI3</accession>
<protein>
    <submittedName>
        <fullName evidence="5">LacI family transcriptional regulator</fullName>
    </submittedName>
</protein>
<evidence type="ECO:0000256" key="3">
    <source>
        <dbReference type="ARBA" id="ARBA00023163"/>
    </source>
</evidence>
<evidence type="ECO:0000313" key="6">
    <source>
        <dbReference type="Proteomes" id="UP001059380"/>
    </source>
</evidence>
<sequence length="338" mass="36596">MLEKNGSVTLLDVARAAGVSIKTASRALNNAPELRKATGDHVREVMQQLGYQPNELARGLKSRRSATIAMIAPNLADPFTAAAVQAVQDVAREHRYVVILASSGGDAALELSEVEIMARRQIDGLILIAATSGKNTLKGMLAKDVPVVVFDEPVRGEEVDTITVTNRKGARQATEHLLGHGHRRILAVGARPYLYTCSERVAGYRAAMRSAGAEPVELLVKHENELTSEALAPYLSGPCKVEAIIGLNWVCTMGVLRGLNTFKKRLGEEFAFISFDDFELAEMIPPGLTVVRQPTRELGRQAASLLFERIAEKSHGEARKVVLSTEFVIRGSCGCTPT</sequence>
<dbReference type="GO" id="GO:0003700">
    <property type="term" value="F:DNA-binding transcription factor activity"/>
    <property type="evidence" value="ECO:0007669"/>
    <property type="project" value="TreeGrafter"/>
</dbReference>
<evidence type="ECO:0000313" key="5">
    <source>
        <dbReference type="EMBL" id="UWZ85836.1"/>
    </source>
</evidence>
<dbReference type="CDD" id="cd06267">
    <property type="entry name" value="PBP1_LacI_sugar_binding-like"/>
    <property type="match status" value="1"/>
</dbReference>
<dbReference type="PANTHER" id="PTHR30146:SF109">
    <property type="entry name" value="HTH-TYPE TRANSCRIPTIONAL REGULATOR GALS"/>
    <property type="match status" value="1"/>
</dbReference>
<reference evidence="5" key="1">
    <citation type="submission" date="2021-04" db="EMBL/GenBank/DDBJ databases">
        <title>Phylogenetic analysis of Acidobacteriaceae.</title>
        <authorList>
            <person name="Qiu L."/>
            <person name="Zhang Q."/>
        </authorList>
    </citation>
    <scope>NUCLEOTIDE SEQUENCE</scope>
    <source>
        <strain evidence="5">DSM 25168</strain>
    </source>
</reference>
<proteinExistence type="predicted"/>
<dbReference type="Gene3D" id="1.10.260.40">
    <property type="entry name" value="lambda repressor-like DNA-binding domains"/>
    <property type="match status" value="1"/>
</dbReference>
<evidence type="ECO:0000256" key="1">
    <source>
        <dbReference type="ARBA" id="ARBA00023015"/>
    </source>
</evidence>
<dbReference type="SMART" id="SM00354">
    <property type="entry name" value="HTH_LACI"/>
    <property type="match status" value="1"/>
</dbReference>
<dbReference type="PANTHER" id="PTHR30146">
    <property type="entry name" value="LACI-RELATED TRANSCRIPTIONAL REPRESSOR"/>
    <property type="match status" value="1"/>
</dbReference>
<dbReference type="PROSITE" id="PS00356">
    <property type="entry name" value="HTH_LACI_1"/>
    <property type="match status" value="1"/>
</dbReference>
<dbReference type="CDD" id="cd01392">
    <property type="entry name" value="HTH_LacI"/>
    <property type="match status" value="1"/>
</dbReference>
<dbReference type="Pfam" id="PF13377">
    <property type="entry name" value="Peripla_BP_3"/>
    <property type="match status" value="1"/>
</dbReference>
<keyword evidence="3" id="KW-0804">Transcription</keyword>
<dbReference type="InterPro" id="IPR046335">
    <property type="entry name" value="LacI/GalR-like_sensor"/>
</dbReference>
<keyword evidence="1" id="KW-0805">Transcription regulation</keyword>
<evidence type="ECO:0000259" key="4">
    <source>
        <dbReference type="PROSITE" id="PS50932"/>
    </source>
</evidence>
<dbReference type="InterPro" id="IPR028082">
    <property type="entry name" value="Peripla_BP_I"/>
</dbReference>
<evidence type="ECO:0000256" key="2">
    <source>
        <dbReference type="ARBA" id="ARBA00023125"/>
    </source>
</evidence>
<keyword evidence="6" id="KW-1185">Reference proteome</keyword>
<keyword evidence="2" id="KW-0238">DNA-binding</keyword>
<dbReference type="AlphaFoldDB" id="A0A9J7BSI3"/>
<dbReference type="InterPro" id="IPR000843">
    <property type="entry name" value="HTH_LacI"/>
</dbReference>
<gene>
    <name evidence="5" type="ORF">MOP44_07810</name>
</gene>
<dbReference type="EMBL" id="CP093313">
    <property type="protein sequence ID" value="UWZ85836.1"/>
    <property type="molecule type" value="Genomic_DNA"/>
</dbReference>
<feature type="domain" description="HTH lacI-type" evidence="4">
    <location>
        <begin position="8"/>
        <end position="62"/>
    </location>
</feature>
<dbReference type="SUPFAM" id="SSF53822">
    <property type="entry name" value="Periplasmic binding protein-like I"/>
    <property type="match status" value="1"/>
</dbReference>
<dbReference type="Gene3D" id="3.40.50.2300">
    <property type="match status" value="2"/>
</dbReference>
<dbReference type="GO" id="GO:0000976">
    <property type="term" value="F:transcription cis-regulatory region binding"/>
    <property type="evidence" value="ECO:0007669"/>
    <property type="project" value="TreeGrafter"/>
</dbReference>
<dbReference type="InterPro" id="IPR010982">
    <property type="entry name" value="Lambda_DNA-bd_dom_sf"/>
</dbReference>
<dbReference type="SUPFAM" id="SSF47413">
    <property type="entry name" value="lambda repressor-like DNA-binding domains"/>
    <property type="match status" value="1"/>
</dbReference>
<dbReference type="Proteomes" id="UP001059380">
    <property type="component" value="Chromosome"/>
</dbReference>
<organism evidence="5 6">
    <name type="scientific">Occallatibacter riparius</name>
    <dbReference type="NCBI Taxonomy" id="1002689"/>
    <lineage>
        <taxon>Bacteria</taxon>
        <taxon>Pseudomonadati</taxon>
        <taxon>Acidobacteriota</taxon>
        <taxon>Terriglobia</taxon>
        <taxon>Terriglobales</taxon>
        <taxon>Acidobacteriaceae</taxon>
        <taxon>Occallatibacter</taxon>
    </lineage>
</organism>
<dbReference type="KEGG" id="orp:MOP44_07810"/>